<dbReference type="AlphaFoldDB" id="A0A3Q2YD76"/>
<dbReference type="Proteomes" id="UP000264820">
    <property type="component" value="Unplaced"/>
</dbReference>
<evidence type="ECO:0000256" key="1">
    <source>
        <dbReference type="SAM" id="MobiDB-lite"/>
    </source>
</evidence>
<sequence>MIRALAPLSPSMTARATSTPSRGWTVRSRLSTCCELRPATASPTGRSNPSPSSSSRSKISTTTNPSSWTDPIERRCRRCPK</sequence>
<reference evidence="2" key="1">
    <citation type="submission" date="2025-08" db="UniProtKB">
        <authorList>
            <consortium name="Ensembl"/>
        </authorList>
    </citation>
    <scope>IDENTIFICATION</scope>
</reference>
<dbReference type="Ensembl" id="ENSHCOT00000023987.1">
    <property type="protein sequence ID" value="ENSHCOP00000015939.1"/>
    <property type="gene ID" value="ENSHCOG00000019625.1"/>
</dbReference>
<protein>
    <submittedName>
        <fullName evidence="2">Uncharacterized protein</fullName>
    </submittedName>
</protein>
<feature type="compositionally biased region" description="Low complexity" evidence="1">
    <location>
        <begin position="42"/>
        <end position="63"/>
    </location>
</feature>
<organism evidence="2 3">
    <name type="scientific">Hippocampus comes</name>
    <name type="common">Tiger tail seahorse</name>
    <dbReference type="NCBI Taxonomy" id="109280"/>
    <lineage>
        <taxon>Eukaryota</taxon>
        <taxon>Metazoa</taxon>
        <taxon>Chordata</taxon>
        <taxon>Craniata</taxon>
        <taxon>Vertebrata</taxon>
        <taxon>Euteleostomi</taxon>
        <taxon>Actinopterygii</taxon>
        <taxon>Neopterygii</taxon>
        <taxon>Teleostei</taxon>
        <taxon>Neoteleostei</taxon>
        <taxon>Acanthomorphata</taxon>
        <taxon>Syngnathiaria</taxon>
        <taxon>Syngnathiformes</taxon>
        <taxon>Syngnathoidei</taxon>
        <taxon>Syngnathidae</taxon>
        <taxon>Hippocampus</taxon>
    </lineage>
</organism>
<evidence type="ECO:0000313" key="2">
    <source>
        <dbReference type="Ensembl" id="ENSHCOP00000015939.1"/>
    </source>
</evidence>
<reference evidence="2" key="2">
    <citation type="submission" date="2025-09" db="UniProtKB">
        <authorList>
            <consortium name="Ensembl"/>
        </authorList>
    </citation>
    <scope>IDENTIFICATION</scope>
</reference>
<evidence type="ECO:0000313" key="3">
    <source>
        <dbReference type="Proteomes" id="UP000264820"/>
    </source>
</evidence>
<accession>A0A3Q2YD76</accession>
<feature type="region of interest" description="Disordered" evidence="1">
    <location>
        <begin position="1"/>
        <end position="81"/>
    </location>
</feature>
<name>A0A3Q2YD76_HIPCM</name>
<proteinExistence type="predicted"/>
<keyword evidence="3" id="KW-1185">Reference proteome</keyword>
<feature type="compositionally biased region" description="Polar residues" evidence="1">
    <location>
        <begin position="10"/>
        <end position="22"/>
    </location>
</feature>